<dbReference type="EMBL" id="CM000364">
    <property type="protein sequence ID" value="EDX12648.1"/>
    <property type="molecule type" value="Genomic_DNA"/>
</dbReference>
<protein>
    <submittedName>
        <fullName evidence="1">GD17767</fullName>
    </submittedName>
</protein>
<dbReference type="HOGENOM" id="CLU_1877607_0_0_1"/>
<reference evidence="1 2" key="1">
    <citation type="journal article" date="2007" name="Nature">
        <title>Evolution of genes and genomes on the Drosophila phylogeny.</title>
        <authorList>
            <consortium name="Drosophila 12 Genomes Consortium"/>
            <person name="Clark A.G."/>
            <person name="Eisen M.B."/>
            <person name="Smith D.R."/>
            <person name="Bergman C.M."/>
            <person name="Oliver B."/>
            <person name="Markow T.A."/>
            <person name="Kaufman T.C."/>
            <person name="Kellis M."/>
            <person name="Gelbart W."/>
            <person name="Iyer V.N."/>
            <person name="Pollard D.A."/>
            <person name="Sackton T.B."/>
            <person name="Larracuente A.M."/>
            <person name="Singh N.D."/>
            <person name="Abad J.P."/>
            <person name="Abt D.N."/>
            <person name="Adryan B."/>
            <person name="Aguade M."/>
            <person name="Akashi H."/>
            <person name="Anderson W.W."/>
            <person name="Aquadro C.F."/>
            <person name="Ardell D.H."/>
            <person name="Arguello R."/>
            <person name="Artieri C.G."/>
            <person name="Barbash D.A."/>
            <person name="Barker D."/>
            <person name="Barsanti P."/>
            <person name="Batterham P."/>
            <person name="Batzoglou S."/>
            <person name="Begun D."/>
            <person name="Bhutkar A."/>
            <person name="Blanco E."/>
            <person name="Bosak S.A."/>
            <person name="Bradley R.K."/>
            <person name="Brand A.D."/>
            <person name="Brent M.R."/>
            <person name="Brooks A.N."/>
            <person name="Brown R.H."/>
            <person name="Butlin R.K."/>
            <person name="Caggese C."/>
            <person name="Calvi B.R."/>
            <person name="Bernardo de Carvalho A."/>
            <person name="Caspi A."/>
            <person name="Castrezana S."/>
            <person name="Celniker S.E."/>
            <person name="Chang J.L."/>
            <person name="Chapple C."/>
            <person name="Chatterji S."/>
            <person name="Chinwalla A."/>
            <person name="Civetta A."/>
            <person name="Clifton S.W."/>
            <person name="Comeron J.M."/>
            <person name="Costello J.C."/>
            <person name="Coyne J.A."/>
            <person name="Daub J."/>
            <person name="David R.G."/>
            <person name="Delcher A.L."/>
            <person name="Delehaunty K."/>
            <person name="Do C.B."/>
            <person name="Ebling H."/>
            <person name="Edwards K."/>
            <person name="Eickbush T."/>
            <person name="Evans J.D."/>
            <person name="Filipski A."/>
            <person name="Findeiss S."/>
            <person name="Freyhult E."/>
            <person name="Fulton L."/>
            <person name="Fulton R."/>
            <person name="Garcia A.C."/>
            <person name="Gardiner A."/>
            <person name="Garfield D.A."/>
            <person name="Garvin B.E."/>
            <person name="Gibson G."/>
            <person name="Gilbert D."/>
            <person name="Gnerre S."/>
            <person name="Godfrey J."/>
            <person name="Good R."/>
            <person name="Gotea V."/>
            <person name="Gravely B."/>
            <person name="Greenberg A.J."/>
            <person name="Griffiths-Jones S."/>
            <person name="Gross S."/>
            <person name="Guigo R."/>
            <person name="Gustafson E.A."/>
            <person name="Haerty W."/>
            <person name="Hahn M.W."/>
            <person name="Halligan D.L."/>
            <person name="Halpern A.L."/>
            <person name="Halter G.M."/>
            <person name="Han M.V."/>
            <person name="Heger A."/>
            <person name="Hillier L."/>
            <person name="Hinrichs A.S."/>
            <person name="Holmes I."/>
            <person name="Hoskins R.A."/>
            <person name="Hubisz M.J."/>
            <person name="Hultmark D."/>
            <person name="Huntley M.A."/>
            <person name="Jaffe D.B."/>
            <person name="Jagadeeshan S."/>
            <person name="Jeck W.R."/>
            <person name="Johnson J."/>
            <person name="Jones C.D."/>
            <person name="Jordan W.C."/>
            <person name="Karpen G.H."/>
            <person name="Kataoka E."/>
            <person name="Keightley P.D."/>
            <person name="Kheradpour P."/>
            <person name="Kirkness E.F."/>
            <person name="Koerich L.B."/>
            <person name="Kristiansen K."/>
            <person name="Kudrna D."/>
            <person name="Kulathinal R.J."/>
            <person name="Kumar S."/>
            <person name="Kwok R."/>
            <person name="Lander E."/>
            <person name="Langley C.H."/>
            <person name="Lapoint R."/>
            <person name="Lazzaro B.P."/>
            <person name="Lee S.J."/>
            <person name="Levesque L."/>
            <person name="Li R."/>
            <person name="Lin C.F."/>
            <person name="Lin M.F."/>
            <person name="Lindblad-Toh K."/>
            <person name="Llopart A."/>
            <person name="Long M."/>
            <person name="Low L."/>
            <person name="Lozovsky E."/>
            <person name="Lu J."/>
            <person name="Luo M."/>
            <person name="Machado C.A."/>
            <person name="Makalowski W."/>
            <person name="Marzo M."/>
            <person name="Matsuda M."/>
            <person name="Matzkin L."/>
            <person name="McAllister B."/>
            <person name="McBride C.S."/>
            <person name="McKernan B."/>
            <person name="McKernan K."/>
            <person name="Mendez-Lago M."/>
            <person name="Minx P."/>
            <person name="Mollenhauer M.U."/>
            <person name="Montooth K."/>
            <person name="Mount S.M."/>
            <person name="Mu X."/>
            <person name="Myers E."/>
            <person name="Negre B."/>
            <person name="Newfeld S."/>
            <person name="Nielsen R."/>
            <person name="Noor M.A."/>
            <person name="O'Grady P."/>
            <person name="Pachter L."/>
            <person name="Papaceit M."/>
            <person name="Parisi M.J."/>
            <person name="Parisi M."/>
            <person name="Parts L."/>
            <person name="Pedersen J.S."/>
            <person name="Pesole G."/>
            <person name="Phillippy A.M."/>
            <person name="Ponting C.P."/>
            <person name="Pop M."/>
            <person name="Porcelli D."/>
            <person name="Powell J.R."/>
            <person name="Prohaska S."/>
            <person name="Pruitt K."/>
            <person name="Puig M."/>
            <person name="Quesneville H."/>
            <person name="Ram K.R."/>
            <person name="Rand D."/>
            <person name="Rasmussen M.D."/>
            <person name="Reed L.K."/>
            <person name="Reenan R."/>
            <person name="Reily A."/>
            <person name="Remington K.A."/>
            <person name="Rieger T.T."/>
            <person name="Ritchie M.G."/>
            <person name="Robin C."/>
            <person name="Rogers Y.H."/>
            <person name="Rohde C."/>
            <person name="Rozas J."/>
            <person name="Rubenfield M.J."/>
            <person name="Ruiz A."/>
            <person name="Russo S."/>
            <person name="Salzberg S.L."/>
            <person name="Sanchez-Gracia A."/>
            <person name="Saranga D.J."/>
            <person name="Sato H."/>
            <person name="Schaeffer S.W."/>
            <person name="Schatz M.C."/>
            <person name="Schlenke T."/>
            <person name="Schwartz R."/>
            <person name="Segarra C."/>
            <person name="Singh R.S."/>
            <person name="Sirot L."/>
            <person name="Sirota M."/>
            <person name="Sisneros N.B."/>
            <person name="Smith C.D."/>
            <person name="Smith T.F."/>
            <person name="Spieth J."/>
            <person name="Stage D.E."/>
            <person name="Stark A."/>
            <person name="Stephan W."/>
            <person name="Strausberg R.L."/>
            <person name="Strempel S."/>
            <person name="Sturgill D."/>
            <person name="Sutton G."/>
            <person name="Sutton G.G."/>
            <person name="Tao W."/>
            <person name="Teichmann S."/>
            <person name="Tobari Y.N."/>
            <person name="Tomimura Y."/>
            <person name="Tsolas J.M."/>
            <person name="Valente V.L."/>
            <person name="Venter E."/>
            <person name="Venter J.C."/>
            <person name="Vicario S."/>
            <person name="Vieira F.G."/>
            <person name="Vilella A.J."/>
            <person name="Villasante A."/>
            <person name="Walenz B."/>
            <person name="Wang J."/>
            <person name="Wasserman M."/>
            <person name="Watts T."/>
            <person name="Wilson D."/>
            <person name="Wilson R.K."/>
            <person name="Wing R.A."/>
            <person name="Wolfner M.F."/>
            <person name="Wong A."/>
            <person name="Wong G.K."/>
            <person name="Wu C.I."/>
            <person name="Wu G."/>
            <person name="Yamamoto D."/>
            <person name="Yang H.P."/>
            <person name="Yang S.P."/>
            <person name="Yorke J.A."/>
            <person name="Yoshida K."/>
            <person name="Zdobnov E."/>
            <person name="Zhang P."/>
            <person name="Zhang Y."/>
            <person name="Zimin A.V."/>
            <person name="Baldwin J."/>
            <person name="Abdouelleil A."/>
            <person name="Abdulkadir J."/>
            <person name="Abebe A."/>
            <person name="Abera B."/>
            <person name="Abreu J."/>
            <person name="Acer S.C."/>
            <person name="Aftuck L."/>
            <person name="Alexander A."/>
            <person name="An P."/>
            <person name="Anderson E."/>
            <person name="Anderson S."/>
            <person name="Arachi H."/>
            <person name="Azer M."/>
            <person name="Bachantsang P."/>
            <person name="Barry A."/>
            <person name="Bayul T."/>
            <person name="Berlin A."/>
            <person name="Bessette D."/>
            <person name="Bloom T."/>
            <person name="Blye J."/>
            <person name="Boguslavskiy L."/>
            <person name="Bonnet C."/>
            <person name="Boukhgalter B."/>
            <person name="Bourzgui I."/>
            <person name="Brown A."/>
            <person name="Cahill P."/>
            <person name="Channer S."/>
            <person name="Cheshatsang Y."/>
            <person name="Chuda L."/>
            <person name="Citroen M."/>
            <person name="Collymore A."/>
            <person name="Cooke P."/>
            <person name="Costello M."/>
            <person name="D'Aco K."/>
            <person name="Daza R."/>
            <person name="De Haan G."/>
            <person name="DeGray S."/>
            <person name="DeMaso C."/>
            <person name="Dhargay N."/>
            <person name="Dooley K."/>
            <person name="Dooley E."/>
            <person name="Doricent M."/>
            <person name="Dorje P."/>
            <person name="Dorjee K."/>
            <person name="Dupes A."/>
            <person name="Elong R."/>
            <person name="Falk J."/>
            <person name="Farina A."/>
            <person name="Faro S."/>
            <person name="Ferguson D."/>
            <person name="Fisher S."/>
            <person name="Foley C.D."/>
            <person name="Franke A."/>
            <person name="Friedrich D."/>
            <person name="Gadbois L."/>
            <person name="Gearin G."/>
            <person name="Gearin C.R."/>
            <person name="Giannoukos G."/>
            <person name="Goode T."/>
            <person name="Graham J."/>
            <person name="Grandbois E."/>
            <person name="Grewal S."/>
            <person name="Gyaltsen K."/>
            <person name="Hafez N."/>
            <person name="Hagos B."/>
            <person name="Hall J."/>
            <person name="Henson C."/>
            <person name="Hollinger A."/>
            <person name="Honan T."/>
            <person name="Huard M.D."/>
            <person name="Hughes L."/>
            <person name="Hurhula B."/>
            <person name="Husby M.E."/>
            <person name="Kamat A."/>
            <person name="Kanga B."/>
            <person name="Kashin S."/>
            <person name="Khazanovich D."/>
            <person name="Kisner P."/>
            <person name="Lance K."/>
            <person name="Lara M."/>
            <person name="Lee W."/>
            <person name="Lennon N."/>
            <person name="Letendre F."/>
            <person name="LeVine R."/>
            <person name="Lipovsky A."/>
            <person name="Liu X."/>
            <person name="Liu J."/>
            <person name="Liu S."/>
            <person name="Lokyitsang T."/>
            <person name="Lokyitsang Y."/>
            <person name="Lubonja R."/>
            <person name="Lui A."/>
            <person name="MacDonald P."/>
            <person name="Magnisalis V."/>
            <person name="Maru K."/>
            <person name="Matthews C."/>
            <person name="McCusker W."/>
            <person name="McDonough S."/>
            <person name="Mehta T."/>
            <person name="Meldrim J."/>
            <person name="Meneus L."/>
            <person name="Mihai O."/>
            <person name="Mihalev A."/>
            <person name="Mihova T."/>
            <person name="Mittelman R."/>
            <person name="Mlenga V."/>
            <person name="Montmayeur A."/>
            <person name="Mulrain L."/>
            <person name="Navidi A."/>
            <person name="Naylor J."/>
            <person name="Negash T."/>
            <person name="Nguyen T."/>
            <person name="Nguyen N."/>
            <person name="Nicol R."/>
            <person name="Norbu C."/>
            <person name="Norbu N."/>
            <person name="Novod N."/>
            <person name="O'Neill B."/>
            <person name="Osman S."/>
            <person name="Markiewicz E."/>
            <person name="Oyono O.L."/>
            <person name="Patti C."/>
            <person name="Phunkhang P."/>
            <person name="Pierre F."/>
            <person name="Priest M."/>
            <person name="Raghuraman S."/>
            <person name="Rege F."/>
            <person name="Reyes R."/>
            <person name="Rise C."/>
            <person name="Rogov P."/>
            <person name="Ross K."/>
            <person name="Ryan E."/>
            <person name="Settipalli S."/>
            <person name="Shea T."/>
            <person name="Sherpa N."/>
            <person name="Shi L."/>
            <person name="Shih D."/>
            <person name="Sparrow T."/>
            <person name="Spaulding J."/>
            <person name="Stalker J."/>
            <person name="Stange-Thomann N."/>
            <person name="Stavropoulos S."/>
            <person name="Stone C."/>
            <person name="Strader C."/>
            <person name="Tesfaye S."/>
            <person name="Thomson T."/>
            <person name="Thoulutsang Y."/>
            <person name="Thoulutsang D."/>
            <person name="Topham K."/>
            <person name="Topping I."/>
            <person name="Tsamla T."/>
            <person name="Vassiliev H."/>
            <person name="Vo A."/>
            <person name="Wangchuk T."/>
            <person name="Wangdi T."/>
            <person name="Weiand M."/>
            <person name="Wilkinson J."/>
            <person name="Wilson A."/>
            <person name="Yadav S."/>
            <person name="Young G."/>
            <person name="Yu Q."/>
            <person name="Zembek L."/>
            <person name="Zhong D."/>
            <person name="Zimmer A."/>
            <person name="Zwirko Z."/>
            <person name="Jaffe D.B."/>
            <person name="Alvarez P."/>
            <person name="Brockman W."/>
            <person name="Butler J."/>
            <person name="Chin C."/>
            <person name="Gnerre S."/>
            <person name="Grabherr M."/>
            <person name="Kleber M."/>
            <person name="Mauceli E."/>
            <person name="MacCallum I."/>
        </authorList>
    </citation>
    <scope>NUCLEOTIDE SEQUENCE [LARGE SCALE GENOMIC DNA]</scope>
    <source>
        <strain evidence="2">white501</strain>
    </source>
</reference>
<name>B4QWF7_DROSI</name>
<organism evidence="1 2">
    <name type="scientific">Drosophila simulans</name>
    <name type="common">Fruit fly</name>
    <dbReference type="NCBI Taxonomy" id="7240"/>
    <lineage>
        <taxon>Eukaryota</taxon>
        <taxon>Metazoa</taxon>
        <taxon>Ecdysozoa</taxon>
        <taxon>Arthropoda</taxon>
        <taxon>Hexapoda</taxon>
        <taxon>Insecta</taxon>
        <taxon>Pterygota</taxon>
        <taxon>Neoptera</taxon>
        <taxon>Endopterygota</taxon>
        <taxon>Diptera</taxon>
        <taxon>Brachycera</taxon>
        <taxon>Muscomorpha</taxon>
        <taxon>Ephydroidea</taxon>
        <taxon>Drosophilidae</taxon>
        <taxon>Drosophila</taxon>
        <taxon>Sophophora</taxon>
    </lineage>
</organism>
<dbReference type="OMA" id="RWELWRC"/>
<sequence length="140" mass="16482">MSSCFISAENIVLPGNIFPISELIRRKLKTHNSQNSHRATHLTSPRVPDNYRWELWRCFWNGNVQHFRYSPEKRANKNQRQVSNLNNDSQIGKMAANPDKTRIVYASFFFLFLGWWGRRKVLQDTNRTTAAAPFMYLSIF</sequence>
<evidence type="ECO:0000313" key="1">
    <source>
        <dbReference type="EMBL" id="EDX12648.1"/>
    </source>
</evidence>
<proteinExistence type="predicted"/>
<gene>
    <name evidence="1" type="primary">Dsim\GD17767</name>
    <name evidence="1" type="ORF">Dsim_GD17767</name>
</gene>
<accession>B4QWF7</accession>
<dbReference type="PhylomeDB" id="B4QWF7"/>
<evidence type="ECO:0000313" key="2">
    <source>
        <dbReference type="Proteomes" id="UP000000304"/>
    </source>
</evidence>
<dbReference type="Proteomes" id="UP000000304">
    <property type="component" value="Chromosome 3R"/>
</dbReference>
<dbReference type="AlphaFoldDB" id="B4QWF7"/>
<keyword evidence="2" id="KW-1185">Reference proteome</keyword>